<feature type="compositionally biased region" description="Low complexity" evidence="1">
    <location>
        <begin position="360"/>
        <end position="379"/>
    </location>
</feature>
<feature type="compositionally biased region" description="Low complexity" evidence="1">
    <location>
        <begin position="155"/>
        <end position="166"/>
    </location>
</feature>
<name>C5G1A4_ARTOC</name>
<dbReference type="AlphaFoldDB" id="C5G1A4"/>
<organism evidence="2 3">
    <name type="scientific">Arthroderma otae (strain ATCC MYA-4605 / CBS 113480)</name>
    <name type="common">Microsporum canis</name>
    <dbReference type="NCBI Taxonomy" id="554155"/>
    <lineage>
        <taxon>Eukaryota</taxon>
        <taxon>Fungi</taxon>
        <taxon>Dikarya</taxon>
        <taxon>Ascomycota</taxon>
        <taxon>Pezizomycotina</taxon>
        <taxon>Eurotiomycetes</taxon>
        <taxon>Eurotiomycetidae</taxon>
        <taxon>Onygenales</taxon>
        <taxon>Arthrodermataceae</taxon>
        <taxon>Microsporum</taxon>
    </lineage>
</organism>
<feature type="compositionally biased region" description="Pro residues" evidence="1">
    <location>
        <begin position="81"/>
        <end position="94"/>
    </location>
</feature>
<feature type="compositionally biased region" description="Basic and acidic residues" evidence="1">
    <location>
        <begin position="386"/>
        <end position="398"/>
    </location>
</feature>
<feature type="compositionally biased region" description="Polar residues" evidence="1">
    <location>
        <begin position="167"/>
        <end position="183"/>
    </location>
</feature>
<dbReference type="GeneID" id="9226573"/>
<feature type="region of interest" description="Disordered" evidence="1">
    <location>
        <begin position="1"/>
        <end position="222"/>
    </location>
</feature>
<evidence type="ECO:0000313" key="2">
    <source>
        <dbReference type="EMBL" id="EEQ28567.1"/>
    </source>
</evidence>
<sequence length="580" mass="62015">MAQTQSHQLPPRTFSPPASSPSPGAQQAASMPGSNAPPPPKRQRLSPLPQSSQPYNSPHFAPVQLSVNGSSVNGMAKQTPNAPPPPGSMGPPSRPVEKATDTAELTDVLASSGIDVKEEEAFLTSGYGKPTNQAQTAQQAQPHAISHPSQPPRPQSSFSNSFNSLPTVGTVTPANSFSEQTPKQPVLQPAAYSQQAPTVVPPAKSPEELAQDEKLRQDTAASRREQYHLQAAFLHTAVMEKKLEKRALEHGVRMPMSGVFRPLPGRPTGPVEVTGPDGSSVIRRDQTILNPESALGDIISLLSLASEERLRSVIDHSVTLSRNRRVNSHGAVSLEWADLASTPEQPGDNAAVIKPDQPSTAENTVNNAATTAKRTTPNALTLKSRRLIDRDESHEERRATKRAKRNADAILSNDGRLPTPGAATPNGLQSERAPDIDKKISKKDIKKIDVKATGAVQHQHAIETARMQTNSLSSRFGKKGGYSWLKSSQPAASRSGFSTPSRLNTVTAAGSASGVTGRPGSTAVGVKGIRRQFGDWREDKENGAGIQIRDILFTLEVDGRSLKHLQKAYSKDAKEDTAVS</sequence>
<reference evidence="3" key="1">
    <citation type="journal article" date="2012" name="MBio">
        <title>Comparative genome analysis of Trichophyton rubrum and related dermatophytes reveals candidate genes involved in infection.</title>
        <authorList>
            <person name="Martinez D.A."/>
            <person name="Oliver B.G."/>
            <person name="Graeser Y."/>
            <person name="Goldberg J.M."/>
            <person name="Li W."/>
            <person name="Martinez-Rossi N.M."/>
            <person name="Monod M."/>
            <person name="Shelest E."/>
            <person name="Barton R.C."/>
            <person name="Birch E."/>
            <person name="Brakhage A.A."/>
            <person name="Chen Z."/>
            <person name="Gurr S.J."/>
            <person name="Heiman D."/>
            <person name="Heitman J."/>
            <person name="Kosti I."/>
            <person name="Rossi A."/>
            <person name="Saif S."/>
            <person name="Samalova M."/>
            <person name="Saunders C.W."/>
            <person name="Shea T."/>
            <person name="Summerbell R.C."/>
            <person name="Xu J."/>
            <person name="Young S."/>
            <person name="Zeng Q."/>
            <person name="Birren B.W."/>
            <person name="Cuomo C.A."/>
            <person name="White T.C."/>
        </authorList>
    </citation>
    <scope>NUCLEOTIDE SEQUENCE [LARGE SCALE GENOMIC DNA]</scope>
    <source>
        <strain evidence="3">ATCC MYA-4605 / CBS 113480</strain>
    </source>
</reference>
<feature type="compositionally biased region" description="Low complexity" evidence="1">
    <location>
        <begin position="15"/>
        <end position="30"/>
    </location>
</feature>
<evidence type="ECO:0000313" key="3">
    <source>
        <dbReference type="Proteomes" id="UP000002035"/>
    </source>
</evidence>
<gene>
    <name evidence="2" type="ORF">MCYG_08726</name>
</gene>
<feature type="region of interest" description="Disordered" evidence="1">
    <location>
        <begin position="341"/>
        <end position="433"/>
    </location>
</feature>
<dbReference type="HOGENOM" id="CLU_015147_1_0_1"/>
<dbReference type="VEuPathDB" id="FungiDB:MCYG_08726"/>
<dbReference type="Proteomes" id="UP000002035">
    <property type="component" value="Unassembled WGS sequence"/>
</dbReference>
<dbReference type="STRING" id="554155.C5G1A4"/>
<dbReference type="OrthoDB" id="21060at2759"/>
<evidence type="ECO:0000256" key="1">
    <source>
        <dbReference type="SAM" id="MobiDB-lite"/>
    </source>
</evidence>
<accession>C5G1A4</accession>
<proteinExistence type="predicted"/>
<dbReference type="OMA" id="KYSWMTG"/>
<dbReference type="RefSeq" id="XP_002842586.1">
    <property type="nucleotide sequence ID" value="XM_002842540.1"/>
</dbReference>
<dbReference type="EMBL" id="DS995710">
    <property type="protein sequence ID" value="EEQ28567.1"/>
    <property type="molecule type" value="Genomic_DNA"/>
</dbReference>
<protein>
    <submittedName>
        <fullName evidence="2">Uncharacterized protein</fullName>
    </submittedName>
</protein>
<feature type="compositionally biased region" description="Basic and acidic residues" evidence="1">
    <location>
        <begin position="205"/>
        <end position="222"/>
    </location>
</feature>
<feature type="compositionally biased region" description="Polar residues" evidence="1">
    <location>
        <begin position="65"/>
        <end position="79"/>
    </location>
</feature>
<keyword evidence="3" id="KW-1185">Reference proteome</keyword>
<dbReference type="eggNOG" id="ENOG502S5JC">
    <property type="taxonomic scope" value="Eukaryota"/>
</dbReference>
<feature type="region of interest" description="Disordered" evidence="1">
    <location>
        <begin position="259"/>
        <end position="279"/>
    </location>
</feature>